<organism evidence="1 2">
    <name type="scientific">Flavobacterium collinsii</name>
    <dbReference type="NCBI Taxonomy" id="1114861"/>
    <lineage>
        <taxon>Bacteria</taxon>
        <taxon>Pseudomonadati</taxon>
        <taxon>Bacteroidota</taxon>
        <taxon>Flavobacteriia</taxon>
        <taxon>Flavobacteriales</taxon>
        <taxon>Flavobacteriaceae</taxon>
        <taxon>Flavobacterium</taxon>
    </lineage>
</organism>
<sequence length="234" mass="28152">MINNIETQRETAKLGLQTFFMNVENNFHDRISDEGIHIFEEKIIDAKTKKRSHEFEREDYPDSIMEIYFIEQELKAISEMKVLYAYKHFENKLKFLLSAAYGASKSKMFKWEFVIEFLKEKNIDIKNINCYAEINELRNLNNCIKHSDDIRNDSRVMPIKEFKNKRFILYRDILAFYKRIENAPSAFLSSLSDYIYKDLYVFDEKRIDQEAEKIALRMTEREASILIEKLKKKY</sequence>
<dbReference type="EMBL" id="OX336425">
    <property type="protein sequence ID" value="CAI2768190.1"/>
    <property type="molecule type" value="Genomic_DNA"/>
</dbReference>
<evidence type="ECO:0000313" key="2">
    <source>
        <dbReference type="Proteomes" id="UP001152749"/>
    </source>
</evidence>
<protein>
    <submittedName>
        <fullName evidence="1">Uncharacterized protein</fullName>
    </submittedName>
</protein>
<proteinExistence type="predicted"/>
<dbReference type="Proteomes" id="UP001152749">
    <property type="component" value="Chromosome"/>
</dbReference>
<dbReference type="RefSeq" id="WP_263360860.1">
    <property type="nucleotide sequence ID" value="NZ_OX336425.1"/>
</dbReference>
<reference evidence="1" key="1">
    <citation type="submission" date="2022-09" db="EMBL/GenBank/DDBJ databases">
        <authorList>
            <person name="Duchaud E."/>
        </authorList>
    </citation>
    <scope>NUCLEOTIDE SEQUENCE</scope>
    <source>
        <strain evidence="1">TRV642</strain>
    </source>
</reference>
<accession>A0A9W4X491</accession>
<name>A0A9W4X491_9FLAO</name>
<dbReference type="AlphaFoldDB" id="A0A9W4X491"/>
<evidence type="ECO:0000313" key="1">
    <source>
        <dbReference type="EMBL" id="CAI2768190.1"/>
    </source>
</evidence>
<gene>
    <name evidence="1" type="ORF">TRV642_3390</name>
</gene>
<dbReference type="KEGG" id="fcs:TRV642_3390"/>